<sequence length="46" mass="5190">MAQSEEELQQAIQERVMELLRANGIPCYTEKDLITPELDGVVKGWG</sequence>
<protein>
    <submittedName>
        <fullName evidence="1">Uncharacterized protein</fullName>
    </submittedName>
</protein>
<proteinExistence type="predicted"/>
<evidence type="ECO:0000313" key="1">
    <source>
        <dbReference type="EMBL" id="KKN65872.1"/>
    </source>
</evidence>
<name>A0A0F9STE1_9ZZZZ</name>
<dbReference type="AlphaFoldDB" id="A0A0F9STE1"/>
<reference evidence="1" key="1">
    <citation type="journal article" date="2015" name="Nature">
        <title>Complex archaea that bridge the gap between prokaryotes and eukaryotes.</title>
        <authorList>
            <person name="Spang A."/>
            <person name="Saw J.H."/>
            <person name="Jorgensen S.L."/>
            <person name="Zaremba-Niedzwiedzka K."/>
            <person name="Martijn J."/>
            <person name="Lind A.E."/>
            <person name="van Eijk R."/>
            <person name="Schleper C."/>
            <person name="Guy L."/>
            <person name="Ettema T.J."/>
        </authorList>
    </citation>
    <scope>NUCLEOTIDE SEQUENCE</scope>
</reference>
<dbReference type="EMBL" id="LAZR01000514">
    <property type="protein sequence ID" value="KKN65872.1"/>
    <property type="molecule type" value="Genomic_DNA"/>
</dbReference>
<accession>A0A0F9STE1</accession>
<organism evidence="1">
    <name type="scientific">marine sediment metagenome</name>
    <dbReference type="NCBI Taxonomy" id="412755"/>
    <lineage>
        <taxon>unclassified sequences</taxon>
        <taxon>metagenomes</taxon>
        <taxon>ecological metagenomes</taxon>
    </lineage>
</organism>
<comment type="caution">
    <text evidence="1">The sequence shown here is derived from an EMBL/GenBank/DDBJ whole genome shotgun (WGS) entry which is preliminary data.</text>
</comment>
<gene>
    <name evidence="1" type="ORF">LCGC14_0476890</name>
</gene>